<feature type="compositionally biased region" description="Polar residues" evidence="1">
    <location>
        <begin position="113"/>
        <end position="128"/>
    </location>
</feature>
<keyword evidence="3" id="KW-1185">Reference proteome</keyword>
<proteinExistence type="predicted"/>
<feature type="region of interest" description="Disordered" evidence="1">
    <location>
        <begin position="106"/>
        <end position="137"/>
    </location>
</feature>
<gene>
    <name evidence="2" type="ORF">SLS63_000264</name>
</gene>
<dbReference type="EMBL" id="JAKNSF020000001">
    <property type="protein sequence ID" value="KAK7742699.1"/>
    <property type="molecule type" value="Genomic_DNA"/>
</dbReference>
<accession>A0ABR1PQP7</accession>
<sequence>MGFLGLVPFTNAGAVYNPGQQLLTVSAQGEAQKFTSGYFFKRVPWAGGLRFELYGWTGPVSQGTEPFEVSQQFNVPSLQISDPSNTIIVVGSNHPTGETFEIKWLGYNPPVGNGQSPPKSENKVSTDTPQPPQTLDAETPATINTLYKEPFTISERAFPGPGATLNMDFDPQFLMLTRAGIKGGDLVWTFNSLETGITQVVTYSTEGLGTPVIRKVYTVKVFVLDSAARQSGNSSQGNGVVSNLAVANGQNGKNGATTNPGAILSFLGRVFEAQRIAQGVLPSARLLRVQATLPAGPVYPVTDPLRLSQLNVLFVGDSDEYVTVKSTGWGEWALPVVKKGTPIVGLQTFAVEDCKVDITQADEAVRAEVGVKAFFEVTLARPFGAPQYGPYNPLYTFQMIDTSLISVDAVTGKILWK</sequence>
<evidence type="ECO:0000313" key="2">
    <source>
        <dbReference type="EMBL" id="KAK7742699.1"/>
    </source>
</evidence>
<dbReference type="Proteomes" id="UP001430848">
    <property type="component" value="Unassembled WGS sequence"/>
</dbReference>
<reference evidence="2 3" key="1">
    <citation type="submission" date="2024-02" db="EMBL/GenBank/DDBJ databases">
        <title>De novo assembly and annotation of 12 fungi associated with fruit tree decline syndrome in Ontario, Canada.</title>
        <authorList>
            <person name="Sulman M."/>
            <person name="Ellouze W."/>
            <person name="Ilyukhin E."/>
        </authorList>
    </citation>
    <scope>NUCLEOTIDE SEQUENCE [LARGE SCALE GENOMIC DNA]</scope>
    <source>
        <strain evidence="2 3">M169</strain>
    </source>
</reference>
<protein>
    <submittedName>
        <fullName evidence="2">Uncharacterized protein</fullName>
    </submittedName>
</protein>
<evidence type="ECO:0000256" key="1">
    <source>
        <dbReference type="SAM" id="MobiDB-lite"/>
    </source>
</evidence>
<comment type="caution">
    <text evidence="2">The sequence shown here is derived from an EMBL/GenBank/DDBJ whole genome shotgun (WGS) entry which is preliminary data.</text>
</comment>
<evidence type="ECO:0000313" key="3">
    <source>
        <dbReference type="Proteomes" id="UP001430848"/>
    </source>
</evidence>
<organism evidence="2 3">
    <name type="scientific">Diaporthe eres</name>
    <name type="common">Phomopsis oblonga</name>
    <dbReference type="NCBI Taxonomy" id="83184"/>
    <lineage>
        <taxon>Eukaryota</taxon>
        <taxon>Fungi</taxon>
        <taxon>Dikarya</taxon>
        <taxon>Ascomycota</taxon>
        <taxon>Pezizomycotina</taxon>
        <taxon>Sordariomycetes</taxon>
        <taxon>Sordariomycetidae</taxon>
        <taxon>Diaporthales</taxon>
        <taxon>Diaporthaceae</taxon>
        <taxon>Diaporthe</taxon>
        <taxon>Diaporthe eres species complex</taxon>
    </lineage>
</organism>
<name>A0ABR1PQP7_DIAER</name>